<reference evidence="2 3" key="1">
    <citation type="submission" date="2016-07" db="EMBL/GenBank/DDBJ databases">
        <title>Genome sequencing of Vibrio scophthalmi strain VS-05, an isolated from Paralichthys olivaceus.</title>
        <authorList>
            <person name="Han H.-J."/>
        </authorList>
    </citation>
    <scope>NUCLEOTIDE SEQUENCE [LARGE SCALE GENOMIC DNA]</scope>
    <source>
        <strain evidence="2 3">VS-05</strain>
    </source>
</reference>
<accession>A0A1C7FCN4</accession>
<dbReference type="InterPro" id="IPR027417">
    <property type="entry name" value="P-loop_NTPase"/>
</dbReference>
<dbReference type="RefSeq" id="WP_065545719.1">
    <property type="nucleotide sequence ID" value="NZ_CP016414.1"/>
</dbReference>
<dbReference type="EMBL" id="CP016414">
    <property type="protein sequence ID" value="ANU37467.1"/>
    <property type="molecule type" value="Genomic_DNA"/>
</dbReference>
<proteinExistence type="predicted"/>
<dbReference type="AlphaFoldDB" id="A0A1C7FCN4"/>
<evidence type="ECO:0000313" key="3">
    <source>
        <dbReference type="Proteomes" id="UP000092528"/>
    </source>
</evidence>
<gene>
    <name evidence="2" type="ORF">VSVS05_02372</name>
</gene>
<dbReference type="Proteomes" id="UP000092528">
    <property type="component" value="Chromosome 1"/>
</dbReference>
<evidence type="ECO:0000313" key="2">
    <source>
        <dbReference type="EMBL" id="ANU37467.1"/>
    </source>
</evidence>
<organism evidence="2 3">
    <name type="scientific">Vibrio scophthalmi</name>
    <dbReference type="NCBI Taxonomy" id="45658"/>
    <lineage>
        <taxon>Bacteria</taxon>
        <taxon>Pseudomonadati</taxon>
        <taxon>Pseudomonadota</taxon>
        <taxon>Gammaproteobacteria</taxon>
        <taxon>Vibrionales</taxon>
        <taxon>Vibrionaceae</taxon>
        <taxon>Vibrio</taxon>
    </lineage>
</organism>
<protein>
    <recommendedName>
        <fullName evidence="1">Novel STAND NTPase 3 domain-containing protein</fullName>
    </recommendedName>
</protein>
<keyword evidence="3" id="KW-1185">Reference proteome</keyword>
<dbReference type="SUPFAM" id="SSF52540">
    <property type="entry name" value="P-loop containing nucleoside triphosphate hydrolases"/>
    <property type="match status" value="1"/>
</dbReference>
<dbReference type="InterPro" id="IPR049050">
    <property type="entry name" value="nSTAND3"/>
</dbReference>
<evidence type="ECO:0000259" key="1">
    <source>
        <dbReference type="Pfam" id="PF20720"/>
    </source>
</evidence>
<name>A0A1C7FCN4_9VIBR</name>
<dbReference type="Pfam" id="PF20720">
    <property type="entry name" value="nSTAND3"/>
    <property type="match status" value="1"/>
</dbReference>
<sequence>MARHNFLESDKRLLAERVGFHCSNPSCGVSTIGPSINANEREYVGVAAHIYSASVDNGPRANPSLTEEQRSSISNAIHLCNKCSTLIDKNNGSGYPAEVLFGWKSYSEEVAKSRVYAERPIVLYKKIDFQFLEKDYSTALSCSGLNEKNVESCPINNVVISDVTNKLNLANKCVLKGCSGSGKSLLTYQVAYSFYKQGYAIFKISKELLSNNFTPVSPQAKSVLVIDDAQILDSKHLESILSGAHKDCLVLANWNSSTSIDDGFLRNYPVIEISPASQVKILKEYCLKHKDQISETLKLIGLKTNKKDYHDRIEARIFRASRESTPWLFNYSLTEGWHGAKQDLDVLEHDQKLSMVIVTVAIFQLATLDNGVSKQTILTALKKFNTDSKWLNKADSVLSKYCVSIESNVKNKHYEYSRRFLKIFLSKNNSVDELEYLIVLIATILKTDTYLKGHSNLLEFVMFDFRRGQYELNKRGITEEVTSNLLSSTVSIQNEPVNVTKLNSLVRFNKDVLRLLEKDSSILEKWILDVCRNTAYQLGNLINTLCNEDVKFLTVSQRHIKVVFYAMVDSHIDDRPRFAHLLNRMQFFVDDKCRNYEKQLFDKSRFNINVSSFSNDTACYQFSKLIDELAYINSDWADEQIKNNIDGISELLNQDLMNAYSSLSDLINHYFGVTSAILGIKLADSRLKKRARYLASKLSTSSILQAFEKIEAVDVQNYGNIMIFLALYDKKKLKEISDKFNYPRLFELYKDDEKLDHYHRALIAILQNSDSKNYQDYVAKNINKYNYIDELFVLLSPEYSLQKIKSGMRYKIDFGGRSECENELLILTEVMKEEGGTSLVKRIIRENINEISDAILNKAMNVDKTRSKFSLLIFIHKNVPSIFDEIFREKDKASVLIEKIYRLIKGTKQEKIFAQFYAFLLKNHSSHHMSQIAKIEKKYSSIGRFDITRFD</sequence>
<feature type="domain" description="Novel STAND NTPase 3" evidence="1">
    <location>
        <begin position="161"/>
        <end position="229"/>
    </location>
</feature>